<dbReference type="SUPFAM" id="SSF100950">
    <property type="entry name" value="NagB/RpiA/CoA transferase-like"/>
    <property type="match status" value="1"/>
</dbReference>
<keyword evidence="3 6" id="KW-0067">ATP-binding</keyword>
<feature type="binding site" evidence="6">
    <location>
        <begin position="185"/>
        <end position="193"/>
    </location>
    <ligand>
        <name>ATP</name>
        <dbReference type="ChEBI" id="CHEBI:30616"/>
    </ligand>
</feature>
<evidence type="ECO:0000313" key="8">
    <source>
        <dbReference type="EMBL" id="CAD8651114.1"/>
    </source>
</evidence>
<dbReference type="GO" id="GO:0009396">
    <property type="term" value="P:folic acid-containing compound biosynthetic process"/>
    <property type="evidence" value="ECO:0007669"/>
    <property type="project" value="TreeGrafter"/>
</dbReference>
<feature type="binding site" evidence="6">
    <location>
        <position position="98"/>
    </location>
    <ligand>
        <name>substrate</name>
    </ligand>
</feature>
<evidence type="ECO:0000256" key="6">
    <source>
        <dbReference type="PIRSR" id="PIRSR006806-1"/>
    </source>
</evidence>
<reference evidence="8" key="1">
    <citation type="submission" date="2021-01" db="EMBL/GenBank/DDBJ databases">
        <authorList>
            <person name="Corre E."/>
            <person name="Pelletier E."/>
            <person name="Niang G."/>
            <person name="Scheremetjew M."/>
            <person name="Finn R."/>
            <person name="Kale V."/>
            <person name="Holt S."/>
            <person name="Cochrane G."/>
            <person name="Meng A."/>
            <person name="Brown T."/>
            <person name="Cohen L."/>
        </authorList>
    </citation>
    <scope>NUCLEOTIDE SEQUENCE</scope>
    <source>
        <strain evidence="8">CCMP722</strain>
    </source>
</reference>
<evidence type="ECO:0000256" key="2">
    <source>
        <dbReference type="ARBA" id="ARBA00022741"/>
    </source>
</evidence>
<organism evidence="8">
    <name type="scientific">Pyramimonas obovata</name>
    <dbReference type="NCBI Taxonomy" id="1411642"/>
    <lineage>
        <taxon>Eukaryota</taxon>
        <taxon>Viridiplantae</taxon>
        <taxon>Chlorophyta</taxon>
        <taxon>Pyramimonadophyceae</taxon>
        <taxon>Pyramimonadales</taxon>
        <taxon>Pyramimonadaceae</taxon>
        <taxon>Pyramimonas</taxon>
        <taxon>Pyramimonas incertae sedis</taxon>
    </lineage>
</organism>
<dbReference type="GO" id="GO:0046872">
    <property type="term" value="F:metal ion binding"/>
    <property type="evidence" value="ECO:0007669"/>
    <property type="project" value="UniProtKB-KW"/>
</dbReference>
<dbReference type="Pfam" id="PF01812">
    <property type="entry name" value="5-FTHF_cyc-lig"/>
    <property type="match status" value="1"/>
</dbReference>
<dbReference type="EMBL" id="HBFA01003649">
    <property type="protein sequence ID" value="CAD8651114.1"/>
    <property type="molecule type" value="Transcribed_RNA"/>
</dbReference>
<dbReference type="PANTHER" id="PTHR23407:SF1">
    <property type="entry name" value="5-FORMYLTETRAHYDROFOLATE CYCLO-LIGASE"/>
    <property type="match status" value="1"/>
</dbReference>
<accession>A0A7S0MTR4</accession>
<dbReference type="NCBIfam" id="TIGR02727">
    <property type="entry name" value="MTHFS_bact"/>
    <property type="match status" value="1"/>
</dbReference>
<dbReference type="GO" id="GO:0035999">
    <property type="term" value="P:tetrahydrofolate interconversion"/>
    <property type="evidence" value="ECO:0007669"/>
    <property type="project" value="TreeGrafter"/>
</dbReference>
<dbReference type="InterPro" id="IPR037171">
    <property type="entry name" value="NagB/RpiA_transferase-like"/>
</dbReference>
<proteinExistence type="inferred from homology"/>
<evidence type="ECO:0000256" key="3">
    <source>
        <dbReference type="ARBA" id="ARBA00022840"/>
    </source>
</evidence>
<name>A0A7S0MTR4_9CHLO</name>
<dbReference type="GO" id="GO:0005524">
    <property type="term" value="F:ATP binding"/>
    <property type="evidence" value="ECO:0007669"/>
    <property type="project" value="UniProtKB-KW"/>
</dbReference>
<dbReference type="PIRSF" id="PIRSF006806">
    <property type="entry name" value="FTHF_cligase"/>
    <property type="match status" value="1"/>
</dbReference>
<keyword evidence="2 6" id="KW-0547">Nucleotide-binding</keyword>
<dbReference type="GO" id="GO:0005739">
    <property type="term" value="C:mitochondrion"/>
    <property type="evidence" value="ECO:0007669"/>
    <property type="project" value="TreeGrafter"/>
</dbReference>
<evidence type="ECO:0000256" key="4">
    <source>
        <dbReference type="ARBA" id="ARBA00036539"/>
    </source>
</evidence>
<sequence>MLRICSSNLLRRAYTRPTSSYQQGPGKLRVTCALGSQNMSVKEAKSDVRKEVKSALRQLSQEQMAEESSAIQAQILSSEAFSQARTIGVYIHCAKLREVDTSRIVESILADPSKKCYVPLIKEDAALMHMLHIESMDDLRPMTMGILEPTENYPSGTRRQEALELDQPLDLLIMPGLAFDKSCNRLGRGGGYYDCFLEKCVQKAADCRAKPPACVALAYSSQMIDTVPMDDNDMQVDMIFTADGVTTRQQQ</sequence>
<dbReference type="Gene3D" id="3.40.50.10420">
    <property type="entry name" value="NagB/RpiA/CoA transferase-like"/>
    <property type="match status" value="1"/>
</dbReference>
<comment type="similarity">
    <text evidence="1 7">Belongs to the 5-formyltetrahydrofolate cyclo-ligase family.</text>
</comment>
<dbReference type="AlphaFoldDB" id="A0A7S0MTR4"/>
<dbReference type="PANTHER" id="PTHR23407">
    <property type="entry name" value="ATPASE INHIBITOR/5-FORMYLTETRAHYDROFOLATE CYCLO-LIGASE"/>
    <property type="match status" value="1"/>
</dbReference>
<dbReference type="InterPro" id="IPR024185">
    <property type="entry name" value="FTHF_cligase-like_sf"/>
</dbReference>
<comment type="cofactor">
    <cofactor evidence="7">
        <name>Mg(2+)</name>
        <dbReference type="ChEBI" id="CHEBI:18420"/>
    </cofactor>
</comment>
<evidence type="ECO:0000256" key="7">
    <source>
        <dbReference type="RuleBase" id="RU361279"/>
    </source>
</evidence>
<evidence type="ECO:0000256" key="1">
    <source>
        <dbReference type="ARBA" id="ARBA00010638"/>
    </source>
</evidence>
<protein>
    <recommendedName>
        <fullName evidence="5 7">5-formyltetrahydrofolate cyclo-ligase</fullName>
        <ecNumber evidence="5 7">6.3.3.2</ecNumber>
    </recommendedName>
</protein>
<keyword evidence="7" id="KW-0460">Magnesium</keyword>
<gene>
    <name evidence="8" type="ORF">POBO1169_LOCUS1832</name>
</gene>
<keyword evidence="7" id="KW-0479">Metal-binding</keyword>
<feature type="binding site" evidence="6">
    <location>
        <position position="91"/>
    </location>
    <ligand>
        <name>substrate</name>
    </ligand>
</feature>
<evidence type="ECO:0000256" key="5">
    <source>
        <dbReference type="ARBA" id="ARBA00038966"/>
    </source>
</evidence>
<dbReference type="InterPro" id="IPR002698">
    <property type="entry name" value="FTHF_cligase"/>
</dbReference>
<dbReference type="EC" id="6.3.3.2" evidence="5 7"/>
<feature type="binding site" evidence="6">
    <location>
        <begin position="45"/>
        <end position="49"/>
    </location>
    <ligand>
        <name>ATP</name>
        <dbReference type="ChEBI" id="CHEBI:30616"/>
    </ligand>
</feature>
<dbReference type="GO" id="GO:0030272">
    <property type="term" value="F:5-formyltetrahydrofolate cyclo-ligase activity"/>
    <property type="evidence" value="ECO:0007669"/>
    <property type="project" value="UniProtKB-EC"/>
</dbReference>
<comment type="catalytic activity">
    <reaction evidence="4 7">
        <text>(6S)-5-formyl-5,6,7,8-tetrahydrofolate + ATP = (6R)-5,10-methenyltetrahydrofolate + ADP + phosphate</text>
        <dbReference type="Rhea" id="RHEA:10488"/>
        <dbReference type="ChEBI" id="CHEBI:30616"/>
        <dbReference type="ChEBI" id="CHEBI:43474"/>
        <dbReference type="ChEBI" id="CHEBI:57455"/>
        <dbReference type="ChEBI" id="CHEBI:57457"/>
        <dbReference type="ChEBI" id="CHEBI:456216"/>
        <dbReference type="EC" id="6.3.3.2"/>
    </reaction>
</comment>